<gene>
    <name evidence="1" type="ORF">KSL82_02090</name>
</gene>
<evidence type="ECO:0000313" key="1">
    <source>
        <dbReference type="EMBL" id="MBU9694716.1"/>
    </source>
</evidence>
<evidence type="ECO:0000313" key="2">
    <source>
        <dbReference type="Proteomes" id="UP001196248"/>
    </source>
</evidence>
<accession>A0ABS6IT58</accession>
<comment type="caution">
    <text evidence="1">The sequence shown here is derived from an EMBL/GenBank/DDBJ whole genome shotgun (WGS) entry which is preliminary data.</text>
</comment>
<sequence>MSNTQMTGNGIDAKRIHIIHNDEESNMSIKDIFDPLEYPQLIAVTGHVRSCLRSLLTSKQDPYKGHSNHDFTGI</sequence>
<reference evidence="1 2" key="1">
    <citation type="submission" date="2021-06" db="EMBL/GenBank/DDBJ databases">
        <title>Limosilactobacillus angelus sp. nov., isolated from the human vagina.</title>
        <authorList>
            <person name="Chen Y.-S."/>
        </authorList>
    </citation>
    <scope>NUCLEOTIDE SEQUENCE [LARGE SCALE GENOMIC DNA]</scope>
    <source>
        <strain evidence="1 2">P5L02</strain>
    </source>
</reference>
<proteinExistence type="predicted"/>
<name>A0ABS6IT58_9LACO</name>
<keyword evidence="2" id="KW-1185">Reference proteome</keyword>
<protein>
    <submittedName>
        <fullName evidence="1">Uncharacterized protein</fullName>
    </submittedName>
</protein>
<organism evidence="1 2">
    <name type="scientific">Limosilactobacillus portuensis</name>
    <dbReference type="NCBI Taxonomy" id="2742601"/>
    <lineage>
        <taxon>Bacteria</taxon>
        <taxon>Bacillati</taxon>
        <taxon>Bacillota</taxon>
        <taxon>Bacilli</taxon>
        <taxon>Lactobacillales</taxon>
        <taxon>Lactobacillaceae</taxon>
        <taxon>Limosilactobacillus</taxon>
    </lineage>
</organism>
<dbReference type="EMBL" id="JAHPJJ010000004">
    <property type="protein sequence ID" value="MBU9694716.1"/>
    <property type="molecule type" value="Genomic_DNA"/>
</dbReference>
<dbReference type="Proteomes" id="UP001196248">
    <property type="component" value="Unassembled WGS sequence"/>
</dbReference>
<dbReference type="RefSeq" id="WP_146001916.1">
    <property type="nucleotide sequence ID" value="NZ_CP117296.1"/>
</dbReference>